<sequence length="569" mass="66621">MKQVELAFFSSNKVSKKHELEDNDARDKNTKKIRTEEDDIHLATPPTEISDGSDIEVVEEVERGHIDRTEVARINKVTESKRESTPHKNSIEEREQRKIRKEKEAEERRLKKEKETEERRLKKEKLEEKRQLKKEKIEEERRSKKVQKEKEKLERQKKREEKKAEQEVMRKQKEEERQKQIEEKEKEKILAEEQRKKHSITNFFKLKSTTHQDEEYGNEGKYLPIDEIRQDKSDYESFFLPFYVRPETKLVDLRPEKREVDVNSGSSFQSFLRGFKLDEPVHQYSTAQAVVQKMNLGMIKESEDEFMKVPKKFLQFYENVKAPYCGTYSFTIYDVNEDLAINPFAKISTTKDLSINYDYDSDLEKPEDDEEEEGEDIDLEADDEDDEDEDSSDELSGESSDFDGFVEKEDDSQGSSNSKRKILGPLKPESRWIHGTIGDDDAFGQYFNTLGFERLNYTIQFPIDPLCEYWKVEAGSAATPFSTSSSSATASTLQAKKRTITDDADLKRMTEFILQNRDYTLNTLTELMQKQVLSQYSRSMVKNSIRQAAAFDKKKNEWVLNNVVTDTGV</sequence>
<evidence type="ECO:0000313" key="8">
    <source>
        <dbReference type="EMBL" id="QPG73627.1"/>
    </source>
</evidence>
<dbReference type="GO" id="GO:0005634">
    <property type="term" value="C:nucleus"/>
    <property type="evidence" value="ECO:0007669"/>
    <property type="project" value="UniProtKB-SubCell"/>
</dbReference>
<dbReference type="KEGG" id="bnn:FOA43_000939"/>
<feature type="region of interest" description="Disordered" evidence="5">
    <location>
        <begin position="69"/>
        <end position="185"/>
    </location>
</feature>
<dbReference type="GO" id="GO:0033186">
    <property type="term" value="C:CAF-1 complex"/>
    <property type="evidence" value="ECO:0007669"/>
    <property type="project" value="TreeGrafter"/>
</dbReference>
<evidence type="ECO:0000256" key="2">
    <source>
        <dbReference type="ARBA" id="ARBA00022763"/>
    </source>
</evidence>
<reference evidence="8" key="1">
    <citation type="submission" date="2020-10" db="EMBL/GenBank/DDBJ databases">
        <authorList>
            <person name="Roach M.J.R."/>
        </authorList>
    </citation>
    <scope>NUCLEOTIDE SEQUENCE</scope>
    <source>
        <strain evidence="8">CBS 1945</strain>
    </source>
</reference>
<feature type="domain" description="Chromatin assembly factor 1 subunit Cac1-like C-terminal" evidence="7">
    <location>
        <begin position="513"/>
        <end position="560"/>
    </location>
</feature>
<dbReference type="GO" id="GO:0006334">
    <property type="term" value="P:nucleosome assembly"/>
    <property type="evidence" value="ECO:0007669"/>
    <property type="project" value="TreeGrafter"/>
</dbReference>
<evidence type="ECO:0000313" key="9">
    <source>
        <dbReference type="Proteomes" id="UP000662931"/>
    </source>
</evidence>
<keyword evidence="4" id="KW-0539">Nucleus</keyword>
<keyword evidence="2" id="KW-0227">DNA damage</keyword>
<feature type="compositionally biased region" description="Acidic residues" evidence="5">
    <location>
        <begin position="359"/>
        <end position="396"/>
    </location>
</feature>
<evidence type="ECO:0000256" key="3">
    <source>
        <dbReference type="ARBA" id="ARBA00023204"/>
    </source>
</evidence>
<protein>
    <submittedName>
        <fullName evidence="8">Uncharacterized protein</fullName>
    </submittedName>
</protein>
<gene>
    <name evidence="8" type="ORF">FOA43_000939</name>
</gene>
<evidence type="ECO:0000256" key="4">
    <source>
        <dbReference type="ARBA" id="ARBA00023242"/>
    </source>
</evidence>
<dbReference type="PANTHER" id="PTHR15272">
    <property type="entry name" value="CHROMATIN ASSEMBLY FACTOR 1 SUBUNIT A CAF-1 SUBUNIT A"/>
    <property type="match status" value="1"/>
</dbReference>
<dbReference type="AlphaFoldDB" id="A0A875RTL9"/>
<feature type="region of interest" description="Disordered" evidence="5">
    <location>
        <begin position="359"/>
        <end position="423"/>
    </location>
</feature>
<keyword evidence="9" id="KW-1185">Reference proteome</keyword>
<dbReference type="EMBL" id="CP064812">
    <property type="protein sequence ID" value="QPG73627.1"/>
    <property type="molecule type" value="Genomic_DNA"/>
</dbReference>
<evidence type="ECO:0000259" key="6">
    <source>
        <dbReference type="Pfam" id="PF12253"/>
    </source>
</evidence>
<dbReference type="Proteomes" id="UP000662931">
    <property type="component" value="Chromosome 1"/>
</dbReference>
<proteinExistence type="predicted"/>
<evidence type="ECO:0000259" key="7">
    <source>
        <dbReference type="Pfam" id="PF21796"/>
    </source>
</evidence>
<feature type="domain" description="Chromatin assembly factor 1 subunit A dimerization" evidence="6">
    <location>
        <begin position="312"/>
        <end position="393"/>
    </location>
</feature>
<dbReference type="Pfam" id="PF21796">
    <property type="entry name" value="Cac1_C"/>
    <property type="match status" value="1"/>
</dbReference>
<evidence type="ECO:0000256" key="5">
    <source>
        <dbReference type="SAM" id="MobiDB-lite"/>
    </source>
</evidence>
<dbReference type="InterPro" id="IPR048800">
    <property type="entry name" value="Cac1-like_C"/>
</dbReference>
<comment type="subcellular location">
    <subcellularLocation>
        <location evidence="1">Nucleus</location>
    </subcellularLocation>
</comment>
<dbReference type="InterPro" id="IPR022043">
    <property type="entry name" value="CAF1A_DD"/>
</dbReference>
<feature type="region of interest" description="Disordered" evidence="5">
    <location>
        <begin position="1"/>
        <end position="54"/>
    </location>
</feature>
<feature type="compositionally biased region" description="Basic and acidic residues" evidence="5">
    <location>
        <begin position="17"/>
        <end position="35"/>
    </location>
</feature>
<keyword evidence="3" id="KW-0234">DNA repair</keyword>
<dbReference type="GO" id="GO:0006281">
    <property type="term" value="P:DNA repair"/>
    <property type="evidence" value="ECO:0007669"/>
    <property type="project" value="UniProtKB-KW"/>
</dbReference>
<dbReference type="PANTHER" id="PTHR15272:SF0">
    <property type="entry name" value="CHROMATIN ASSEMBLY FACTOR 1 SUBUNIT A"/>
    <property type="match status" value="1"/>
</dbReference>
<name>A0A875RTL9_EENNA</name>
<dbReference type="RefSeq" id="XP_038777192.1">
    <property type="nucleotide sequence ID" value="XM_038921264.1"/>
</dbReference>
<dbReference type="GeneID" id="62194340"/>
<organism evidence="8 9">
    <name type="scientific">Eeniella nana</name>
    <name type="common">Yeast</name>
    <name type="synonym">Brettanomyces nanus</name>
    <dbReference type="NCBI Taxonomy" id="13502"/>
    <lineage>
        <taxon>Eukaryota</taxon>
        <taxon>Fungi</taxon>
        <taxon>Dikarya</taxon>
        <taxon>Ascomycota</taxon>
        <taxon>Saccharomycotina</taxon>
        <taxon>Pichiomycetes</taxon>
        <taxon>Pichiales</taxon>
        <taxon>Pichiaceae</taxon>
        <taxon>Brettanomyces</taxon>
    </lineage>
</organism>
<dbReference type="OrthoDB" id="79480at2759"/>
<dbReference type="Pfam" id="PF12253">
    <property type="entry name" value="CAF1A_dimeriz"/>
    <property type="match status" value="1"/>
</dbReference>
<evidence type="ECO:0000256" key="1">
    <source>
        <dbReference type="ARBA" id="ARBA00004123"/>
    </source>
</evidence>
<accession>A0A875RTL9</accession>